<evidence type="ECO:0000256" key="2">
    <source>
        <dbReference type="ARBA" id="ARBA00004881"/>
    </source>
</evidence>
<evidence type="ECO:0000256" key="4">
    <source>
        <dbReference type="ARBA" id="ARBA00022679"/>
    </source>
</evidence>
<dbReference type="InterPro" id="IPR049625">
    <property type="entry name" value="Glyco_transf_61_cat"/>
</dbReference>
<protein>
    <submittedName>
        <fullName evidence="9">Glycosyltransferase</fullName>
    </submittedName>
</protein>
<keyword evidence="4" id="KW-0808">Transferase</keyword>
<dbReference type="GO" id="GO:0000139">
    <property type="term" value="C:Golgi membrane"/>
    <property type="evidence" value="ECO:0007669"/>
    <property type="project" value="UniProtKB-SubCell"/>
</dbReference>
<dbReference type="EMBL" id="CP097508">
    <property type="protein sequence ID" value="URE08652.1"/>
    <property type="molecule type" value="Genomic_DNA"/>
</dbReference>
<dbReference type="Proteomes" id="UP001055439">
    <property type="component" value="Chromosome 6"/>
</dbReference>
<keyword evidence="3" id="KW-0328">Glycosyltransferase</keyword>
<sequence>MKLATNVRGLDPRSLGVGLLTGCFLVSLTYVTMYKSDMLSSSFLTSQISWSTDAASTRHSVEGVSGTREPAPESKPRCNSSSSGSDLCEGNEFTGSLRISPSESDIIPREKTPGGTRKPDNKKEGIGRPCDPKSGRCQVVNGPPTLVDRLQTPVSSGSKKPDVEAQMRPLCETGYRSDVCDIHGDIRIIGKDLSSVILVTRSRAARNESWQVKPYARKWDHGVMPHVKVVNVKSENGYVAAPQCTVGHTVPAIVFATTGYIGNYFHDFTDVLVPLFQTARQFDGEVQFVISSCNFWWISKYKPYFDKLSRYEIIDYDKDARVHCFKHVIVGLRSDEDMMIDPSKSPMGYTMSDFMGFMRRTYSLDRDHALRISEAPGKKPRLLIISRSQTRRFVNVNKIVGVAKKVGFEVVVSEGGLNLANFSRVVNSCDVMMGVHGAGLTNFVFLPPDAVLIQVVPFGGLDWVASTYFAKPARKTQLKYLEYTIGEDESTLTELFPRDDPVFRDPKSIHKLGWFKMGEIYLTKQNVRLDLKRFKPVLLEALRLLRLEDTAKVRRKFY</sequence>
<dbReference type="GO" id="GO:0016763">
    <property type="term" value="F:pentosyltransferase activity"/>
    <property type="evidence" value="ECO:0007669"/>
    <property type="project" value="UniProtKB-ARBA"/>
</dbReference>
<evidence type="ECO:0000256" key="5">
    <source>
        <dbReference type="ARBA" id="ARBA00023180"/>
    </source>
</evidence>
<evidence type="ECO:0000259" key="8">
    <source>
        <dbReference type="Pfam" id="PF04577"/>
    </source>
</evidence>
<keyword evidence="7" id="KW-1133">Transmembrane helix</keyword>
<dbReference type="AlphaFoldDB" id="A0A9E7GA72"/>
<feature type="compositionally biased region" description="Polar residues" evidence="6">
    <location>
        <begin position="93"/>
        <end position="103"/>
    </location>
</feature>
<accession>A0A9E7GA72</accession>
<evidence type="ECO:0000256" key="3">
    <source>
        <dbReference type="ARBA" id="ARBA00022676"/>
    </source>
</evidence>
<evidence type="ECO:0000313" key="10">
    <source>
        <dbReference type="Proteomes" id="UP001055439"/>
    </source>
</evidence>
<dbReference type="Pfam" id="PF04577">
    <property type="entry name" value="Glyco_transf_61"/>
    <property type="match status" value="1"/>
</dbReference>
<gene>
    <name evidence="9" type="ORF">MUK42_23576</name>
</gene>
<evidence type="ECO:0000256" key="6">
    <source>
        <dbReference type="SAM" id="MobiDB-lite"/>
    </source>
</evidence>
<comment type="pathway">
    <text evidence="2">Glycan metabolism.</text>
</comment>
<dbReference type="OrthoDB" id="529273at2759"/>
<evidence type="ECO:0000256" key="7">
    <source>
        <dbReference type="SAM" id="Phobius"/>
    </source>
</evidence>
<dbReference type="PANTHER" id="PTHR20961">
    <property type="entry name" value="GLYCOSYLTRANSFERASE"/>
    <property type="match status" value="1"/>
</dbReference>
<proteinExistence type="predicted"/>
<keyword evidence="10" id="KW-1185">Reference proteome</keyword>
<keyword evidence="5" id="KW-0325">Glycoprotein</keyword>
<comment type="subcellular location">
    <subcellularLocation>
        <location evidence="1">Golgi apparatus membrane</location>
        <topology evidence="1">Single-pass type II membrane protein</topology>
    </subcellularLocation>
</comment>
<evidence type="ECO:0000313" key="9">
    <source>
        <dbReference type="EMBL" id="URE08652.1"/>
    </source>
</evidence>
<keyword evidence="7" id="KW-0812">Transmembrane</keyword>
<dbReference type="PANTHER" id="PTHR20961:SF144">
    <property type="entry name" value="OS01G0119100 PROTEIN"/>
    <property type="match status" value="1"/>
</dbReference>
<feature type="transmembrane region" description="Helical" evidence="7">
    <location>
        <begin position="15"/>
        <end position="34"/>
    </location>
</feature>
<reference evidence="9" key="1">
    <citation type="submission" date="2022-05" db="EMBL/GenBank/DDBJ databases">
        <title>The Musa troglodytarum L. genome provides insights into the mechanism of non-climacteric behaviour and enrichment of carotenoids.</title>
        <authorList>
            <person name="Wang J."/>
        </authorList>
    </citation>
    <scope>NUCLEOTIDE SEQUENCE</scope>
    <source>
        <tissue evidence="9">Leaf</tissue>
    </source>
</reference>
<organism evidence="9 10">
    <name type="scientific">Musa troglodytarum</name>
    <name type="common">fe'i banana</name>
    <dbReference type="NCBI Taxonomy" id="320322"/>
    <lineage>
        <taxon>Eukaryota</taxon>
        <taxon>Viridiplantae</taxon>
        <taxon>Streptophyta</taxon>
        <taxon>Embryophyta</taxon>
        <taxon>Tracheophyta</taxon>
        <taxon>Spermatophyta</taxon>
        <taxon>Magnoliopsida</taxon>
        <taxon>Liliopsida</taxon>
        <taxon>Zingiberales</taxon>
        <taxon>Musaceae</taxon>
        <taxon>Musa</taxon>
    </lineage>
</organism>
<feature type="compositionally biased region" description="Basic and acidic residues" evidence="6">
    <location>
        <begin position="106"/>
        <end position="134"/>
    </location>
</feature>
<feature type="domain" description="Glycosyltransferase 61 catalytic" evidence="8">
    <location>
        <begin position="361"/>
        <end position="453"/>
    </location>
</feature>
<feature type="region of interest" description="Disordered" evidence="6">
    <location>
        <begin position="54"/>
        <end position="134"/>
    </location>
</feature>
<dbReference type="InterPro" id="IPR007657">
    <property type="entry name" value="Glycosyltransferase_61"/>
</dbReference>
<evidence type="ECO:0000256" key="1">
    <source>
        <dbReference type="ARBA" id="ARBA00004323"/>
    </source>
</evidence>
<name>A0A9E7GA72_9LILI</name>
<keyword evidence="7" id="KW-0472">Membrane</keyword>